<proteinExistence type="predicted"/>
<dbReference type="Proteomes" id="UP000724584">
    <property type="component" value="Unassembled WGS sequence"/>
</dbReference>
<name>A0ACB7PII1_9PEZI</name>
<comment type="caution">
    <text evidence="1">The sequence shown here is derived from an EMBL/GenBank/DDBJ whole genome shotgun (WGS) entry which is preliminary data.</text>
</comment>
<keyword evidence="2" id="KW-1185">Reference proteome</keyword>
<sequence length="1352" mass="149724">MSSKRYAFVPMDDEPAPSSRDDRRERKDRKDRKRDRSRSRDRSPRRHKSRRHDGDASPRRRSRSPRNDRDGPSKTRQSELKRDDSKMSDLRLKSRQQYLAKRETERLALLRKQVAEETAELRSGVRLSEREKAEFAKNREILRLAEERSHIDDYQDGYRLPDQYGADSKKKEDTLYKRHVEKDMYGNEKHVTEYEEWEREQTVKAKAQIQSREREDEGEYDFLLDEDAITFVRDAAKYAQPSDGLTQEQRALKDKIDAAEKAHKTIQEVRKSLPEYQVLILVGETGSGKTTQIPQYLHESGFTKDGMKVACTQPRRVAAMSVAARVADEVGVKVGHEVGYSIRFEDCTSDKTVLKYMTDGMLLREMVTSPTLEGYSAIMIDEAHERTDLTRARPELKLIISAYFDDAPIFNVPGPPESNYLEASLVTVFQIHATQPEGGILVFLTGQEEIDRACERVEDIKRKLGSRVPEIIALPIYANMPSEMQAKIFEPTPPKARKVVFSTNIAETSLTIDGIENTFSPVGTTGQAAANQRMGRAGRVRPGKCFRLYTKFAYLSEMDESPTPEIQRTSLSGVVLQLKALGIDDLLGFDFLDPPPTELLIKSLNMLYALGALNSAGALTRVGRQMGEFPAEPMLAKALIAATQEECVQEVATLFFRPKDKKVHADSARARFTVKDGGDHLTLLNVYNQWVEADYSPIWAKENFLTQRSLTRARDVRDQLEKLCDRVLEGATSTCGGVQNPQPVLRALTSAFFLNAARLNRGGDGYRTLKNNMTSIDPPPKVIIYHELVVTSREYVRSVIPVEAKWLTEFGGHYYDKKDVDVLEAKKLPKERNMAAPPPQPPSRGGMSLYANLLDTDGSASIARDPLTTPAALRFQPIRRPQINKPSAKPKPAFPKAPPGIPSSTTAATTTTTLPTAHPTGPTSTPAPNRSTLADWAATEDDEYEYGYQGGGPAGGDKRQRGGRRKKKNRNNNNKEGGAPRETDWDELYDPARPTNVEEYLRSGERVREVREWRGVLWAHRRGRGGNGEGSGSDGEGNQFAPPTSFTFAPPPMSPPRVADDATGDDAYARRLALSGMAPPPPPPPETASSAPPPPPPPADADPATISRAPVRYSQPPNPTTTDTDTAMDIDAADTDYDPEVDYTSIPLPPSTTQPLPETQQQPEEERTTRPGQQGFAQRLMAKYGWTKGSGLGAAQTGITTALRVQVEKRKRRSDAEGGGFVGPAGGRGRIIAPKSKGMGGGGGEEGKGEEGGVGKMSVVVVLDRMLDGMADVEGEVEAGLGQEIGEECGERYGRVERIVVDVEGARVFIRFVEGVSALRAVNALQGRIFNGNAIAARFYDEEKFEEGVYDG</sequence>
<accession>A0ACB7PII1</accession>
<reference evidence="1 2" key="1">
    <citation type="journal article" date="2021" name="Nat. Commun.">
        <title>Genetic determinants of endophytism in the Arabidopsis root mycobiome.</title>
        <authorList>
            <person name="Mesny F."/>
            <person name="Miyauchi S."/>
            <person name="Thiergart T."/>
            <person name="Pickel B."/>
            <person name="Atanasova L."/>
            <person name="Karlsson M."/>
            <person name="Huettel B."/>
            <person name="Barry K.W."/>
            <person name="Haridas S."/>
            <person name="Chen C."/>
            <person name="Bauer D."/>
            <person name="Andreopoulos W."/>
            <person name="Pangilinan J."/>
            <person name="LaButti K."/>
            <person name="Riley R."/>
            <person name="Lipzen A."/>
            <person name="Clum A."/>
            <person name="Drula E."/>
            <person name="Henrissat B."/>
            <person name="Kohler A."/>
            <person name="Grigoriev I.V."/>
            <person name="Martin F.M."/>
            <person name="Hacquard S."/>
        </authorList>
    </citation>
    <scope>NUCLEOTIDE SEQUENCE [LARGE SCALE GENOMIC DNA]</scope>
    <source>
        <strain evidence="1 2">MPI-SDFR-AT-0079</strain>
    </source>
</reference>
<dbReference type="EMBL" id="JAGIZQ010000002">
    <property type="protein sequence ID" value="KAH6641765.1"/>
    <property type="molecule type" value="Genomic_DNA"/>
</dbReference>
<evidence type="ECO:0000313" key="2">
    <source>
        <dbReference type="Proteomes" id="UP000724584"/>
    </source>
</evidence>
<protein>
    <submittedName>
        <fullName evidence="1">mRNA splicing factor</fullName>
    </submittedName>
</protein>
<organism evidence="1 2">
    <name type="scientific">Chaetomium tenue</name>
    <dbReference type="NCBI Taxonomy" id="1854479"/>
    <lineage>
        <taxon>Eukaryota</taxon>
        <taxon>Fungi</taxon>
        <taxon>Dikarya</taxon>
        <taxon>Ascomycota</taxon>
        <taxon>Pezizomycotina</taxon>
        <taxon>Sordariomycetes</taxon>
        <taxon>Sordariomycetidae</taxon>
        <taxon>Sordariales</taxon>
        <taxon>Chaetomiaceae</taxon>
        <taxon>Chaetomium</taxon>
    </lineage>
</organism>
<gene>
    <name evidence="1" type="ORF">F5144DRAFT_643369</name>
</gene>
<evidence type="ECO:0000313" key="1">
    <source>
        <dbReference type="EMBL" id="KAH6641765.1"/>
    </source>
</evidence>